<dbReference type="InterPro" id="IPR009057">
    <property type="entry name" value="Homeodomain-like_sf"/>
</dbReference>
<accession>A0A518XJ93</accession>
<keyword evidence="1 2" id="KW-0238">DNA-binding</keyword>
<dbReference type="Proteomes" id="UP000319411">
    <property type="component" value="Plasmid unnamed2"/>
</dbReference>
<dbReference type="Pfam" id="PF00440">
    <property type="entry name" value="TetR_N"/>
    <property type="match status" value="1"/>
</dbReference>
<evidence type="ECO:0000313" key="4">
    <source>
        <dbReference type="EMBL" id="QDY44239.1"/>
    </source>
</evidence>
<dbReference type="KEGG" id="pdis:D8B20_20095"/>
<dbReference type="PROSITE" id="PS50977">
    <property type="entry name" value="HTH_TETR_2"/>
    <property type="match status" value="1"/>
</dbReference>
<feature type="DNA-binding region" description="H-T-H motif" evidence="2">
    <location>
        <begin position="34"/>
        <end position="53"/>
    </location>
</feature>
<dbReference type="InterPro" id="IPR001647">
    <property type="entry name" value="HTH_TetR"/>
</dbReference>
<name>A0A518XJ93_9GAMM</name>
<dbReference type="AlphaFoldDB" id="A0A518XJ93"/>
<sequence length="204" mass="23474">MKPETAHLKRQARHKIILDAARRCFEEKGLHGTTMAYVASEAGLSVGQVYRIFDSKEEIIEEIVSEIISARVKKMLEDNHDLHNKAAILSGLSFAYSDSRRDDYLLMEINAESTRNPRLRQILKKADDRLKQEGGKLMRMSHPQLTDDNVQLISEFIAVLTEGALYRQGLQDEFAHKTDMRDLYLAVFEFIFHKNTLNNEHPSD</sequence>
<dbReference type="RefSeq" id="WP_145891669.1">
    <property type="nucleotide sequence ID" value="NZ_CP032704.1"/>
</dbReference>
<dbReference type="PANTHER" id="PTHR30055">
    <property type="entry name" value="HTH-TYPE TRANSCRIPTIONAL REGULATOR RUTR"/>
    <property type="match status" value="1"/>
</dbReference>
<dbReference type="Gene3D" id="1.10.357.10">
    <property type="entry name" value="Tetracycline Repressor, domain 2"/>
    <property type="match status" value="1"/>
</dbReference>
<dbReference type="OrthoDB" id="5816932at2"/>
<keyword evidence="5" id="KW-1185">Reference proteome</keyword>
<proteinExistence type="predicted"/>
<dbReference type="PRINTS" id="PR00455">
    <property type="entry name" value="HTHTETR"/>
</dbReference>
<evidence type="ECO:0000256" key="1">
    <source>
        <dbReference type="ARBA" id="ARBA00023125"/>
    </source>
</evidence>
<dbReference type="InterPro" id="IPR050109">
    <property type="entry name" value="HTH-type_TetR-like_transc_reg"/>
</dbReference>
<feature type="domain" description="HTH tetR-type" evidence="3">
    <location>
        <begin position="11"/>
        <end position="71"/>
    </location>
</feature>
<keyword evidence="4" id="KW-0614">Plasmid</keyword>
<organism evidence="4 5">
    <name type="scientific">Candidatus Pantoea soli</name>
    <dbReference type="NCBI Taxonomy" id="3098669"/>
    <lineage>
        <taxon>Bacteria</taxon>
        <taxon>Pseudomonadati</taxon>
        <taxon>Pseudomonadota</taxon>
        <taxon>Gammaproteobacteria</taxon>
        <taxon>Enterobacterales</taxon>
        <taxon>Erwiniaceae</taxon>
        <taxon>Pantoea</taxon>
    </lineage>
</organism>
<dbReference type="GO" id="GO:0003677">
    <property type="term" value="F:DNA binding"/>
    <property type="evidence" value="ECO:0007669"/>
    <property type="project" value="UniProtKB-UniRule"/>
</dbReference>
<geneLocation type="plasmid" evidence="4 5">
    <name>unnamed2</name>
</geneLocation>
<protein>
    <submittedName>
        <fullName evidence="4">TetR/AcrR family transcriptional regulator</fullName>
    </submittedName>
</protein>
<reference evidence="4 5" key="1">
    <citation type="submission" date="2018-10" db="EMBL/GenBank/DDBJ databases">
        <title>Genome Sequencing of Pantoea dispersa DSM 32899.</title>
        <authorList>
            <person name="Nawrath M."/>
            <person name="Ottenheim C."/>
            <person name="Wilm A."/>
            <person name="Zimmermann W."/>
            <person name="Wu J.C."/>
        </authorList>
    </citation>
    <scope>NUCLEOTIDE SEQUENCE [LARGE SCALE GENOMIC DNA]</scope>
    <source>
        <strain evidence="4 5">DSM 32899</strain>
        <plasmid evidence="4 5">unnamed2</plasmid>
    </source>
</reference>
<evidence type="ECO:0000259" key="3">
    <source>
        <dbReference type="PROSITE" id="PS50977"/>
    </source>
</evidence>
<dbReference type="EMBL" id="CP032704">
    <property type="protein sequence ID" value="QDY44239.1"/>
    <property type="molecule type" value="Genomic_DNA"/>
</dbReference>
<evidence type="ECO:0000313" key="5">
    <source>
        <dbReference type="Proteomes" id="UP000319411"/>
    </source>
</evidence>
<dbReference type="SUPFAM" id="SSF46689">
    <property type="entry name" value="Homeodomain-like"/>
    <property type="match status" value="1"/>
</dbReference>
<evidence type="ECO:0000256" key="2">
    <source>
        <dbReference type="PROSITE-ProRule" id="PRU00335"/>
    </source>
</evidence>
<gene>
    <name evidence="4" type="ORF">D8B20_20095</name>
</gene>